<evidence type="ECO:0000256" key="2">
    <source>
        <dbReference type="SAM" id="SignalP"/>
    </source>
</evidence>
<feature type="compositionally biased region" description="Polar residues" evidence="1">
    <location>
        <begin position="123"/>
        <end position="132"/>
    </location>
</feature>
<dbReference type="InParanoid" id="A0A7M7KYX7"/>
<feature type="compositionally biased region" description="Polar residues" evidence="1">
    <location>
        <begin position="175"/>
        <end position="203"/>
    </location>
</feature>
<feature type="chain" id="PRO_5036401559" evidence="2">
    <location>
        <begin position="30"/>
        <end position="1001"/>
    </location>
</feature>
<dbReference type="OMA" id="DSNYAAP"/>
<feature type="signal peptide" evidence="2">
    <location>
        <begin position="1"/>
        <end position="29"/>
    </location>
</feature>
<evidence type="ECO:0000256" key="1">
    <source>
        <dbReference type="SAM" id="MobiDB-lite"/>
    </source>
</evidence>
<dbReference type="KEGG" id="vde:111254715"/>
<feature type="region of interest" description="Disordered" evidence="1">
    <location>
        <begin position="419"/>
        <end position="462"/>
    </location>
</feature>
<dbReference type="RefSeq" id="XP_022671586.1">
    <property type="nucleotide sequence ID" value="XM_022815851.1"/>
</dbReference>
<feature type="compositionally biased region" description="Basic and acidic residues" evidence="1">
    <location>
        <begin position="838"/>
        <end position="849"/>
    </location>
</feature>
<accession>A0A7M7KYX7</accession>
<keyword evidence="4" id="KW-1185">Reference proteome</keyword>
<dbReference type="GeneID" id="111254715"/>
<evidence type="ECO:0000313" key="4">
    <source>
        <dbReference type="Proteomes" id="UP000594260"/>
    </source>
</evidence>
<feature type="compositionally biased region" description="Basic and acidic residues" evidence="1">
    <location>
        <begin position="937"/>
        <end position="956"/>
    </location>
</feature>
<dbReference type="Proteomes" id="UP000594260">
    <property type="component" value="Unplaced"/>
</dbReference>
<feature type="region of interest" description="Disordered" evidence="1">
    <location>
        <begin position="730"/>
        <end position="750"/>
    </location>
</feature>
<feature type="compositionally biased region" description="Basic and acidic residues" evidence="1">
    <location>
        <begin position="884"/>
        <end position="916"/>
    </location>
</feature>
<proteinExistence type="predicted"/>
<organism evidence="3 4">
    <name type="scientific">Varroa destructor</name>
    <name type="common">Honeybee mite</name>
    <dbReference type="NCBI Taxonomy" id="109461"/>
    <lineage>
        <taxon>Eukaryota</taxon>
        <taxon>Metazoa</taxon>
        <taxon>Ecdysozoa</taxon>
        <taxon>Arthropoda</taxon>
        <taxon>Chelicerata</taxon>
        <taxon>Arachnida</taxon>
        <taxon>Acari</taxon>
        <taxon>Parasitiformes</taxon>
        <taxon>Mesostigmata</taxon>
        <taxon>Gamasina</taxon>
        <taxon>Dermanyssoidea</taxon>
        <taxon>Varroidae</taxon>
        <taxon>Varroa</taxon>
    </lineage>
</organism>
<dbReference type="EnsemblMetazoa" id="XM_022815850">
    <property type="protein sequence ID" value="XP_022671585"/>
    <property type="gene ID" value="LOC111254715"/>
</dbReference>
<feature type="compositionally biased region" description="Polar residues" evidence="1">
    <location>
        <begin position="920"/>
        <end position="936"/>
    </location>
</feature>
<keyword evidence="2" id="KW-0732">Signal</keyword>
<sequence length="1001" mass="109519">MRMLRQATFAMAVQRRLFVLLLFTGLALTAPNDANNDGFSSTEVATFPLISVEGSKGLRTDNAQVNDESLDPFPKTKMAEAQGRVGPAELPAKPRARSYQIAAHAKFVVKGRTETLHFGQEPTKPSSPSSYAESYDPQPPGNAVKSRVYTSTFKPHSLAHGSQGAPWHPPHTYEASPTQTSGASNTNAYVPVSENQPAQSPALTLTPGPIHSTGSNPDHKQVSKEQIYNSAPGSQPIYAPALDVRPNHELAPQVQSSYHALLQGQLDYEKKPQTSSDYDFAPQAQSWYELLPQALPKYGPGLYVQSSYQKDPQTSYNRGPTLQVQSGYGSSPQASFNYGLGPQAQFGYGPIPKASSNHKVALQGQPSYEKKPQILSNHGPAPQTLSGFRLSPQVSSNFTTAPQGLLNYAEESQAWLNHSPVPEVQPGNGSSKYGPASQAQSEYAWSPQTSPNYGHTLHTQSGRQEIQQSSFNLQAQSNNGALLELSANQAINSPARSGYRAVPQASPNSGPALQLQSVYGARYGPVYETGSNYGPTSQQENYGTLSHTVLAYQSALQGHAQPAVSNYGADRQPQAVSGRASKIHPTSTPDIQIQGTYVRTPPTYYGYGPPFQTPRRYGLAYQSLPSYGYEQVNHAGAPKIYERPPQIGTQHSIDPMQGYLPTLQDHFQPTNTFKNVMEHSPQAGHVQAQPMLNFRVNHTQSQSVHMVHPGSNQFIPIQSLIQSNYRQLKPVQGPQAGGVPSSSSDQLAQPAKFGGTPHDFHNSPIDDFIQTRHPYMDGKPHASEVTPRPSTASFHLPIEHAVVTLEVPAPQQGYGTPRKVSYEPQAHTQNTDYTPPNEPDKQQNQKSDDNAPAESDEVLREMPQESPDQTSEETNTEGPGRIENQTRADDAKRDPPVSHSDQIEEHGDTKPDEKPRSKSRLASANDKSNRPAQTFHKSYEPPTEHNDTRSSEDSANKHKHIGLHSAEEIPEHLVYIMYVRQQAETQKEKLPTSPQDTINQS</sequence>
<protein>
    <submittedName>
        <fullName evidence="3">Uncharacterized protein</fullName>
    </submittedName>
</protein>
<feature type="compositionally biased region" description="Polar residues" evidence="1">
    <location>
        <begin position="427"/>
        <end position="462"/>
    </location>
</feature>
<dbReference type="AlphaFoldDB" id="A0A7M7KYX7"/>
<feature type="region of interest" description="Disordered" evidence="1">
    <location>
        <begin position="117"/>
        <end position="224"/>
    </location>
</feature>
<dbReference type="EnsemblMetazoa" id="XM_022815851">
    <property type="protein sequence ID" value="XP_022671586"/>
    <property type="gene ID" value="LOC111254715"/>
</dbReference>
<dbReference type="RefSeq" id="XP_022671585.1">
    <property type="nucleotide sequence ID" value="XM_022815850.1"/>
</dbReference>
<name>A0A7M7KYX7_VARDE</name>
<reference evidence="3" key="1">
    <citation type="submission" date="2021-01" db="UniProtKB">
        <authorList>
            <consortium name="EnsemblMetazoa"/>
        </authorList>
    </citation>
    <scope>IDENTIFICATION</scope>
</reference>
<feature type="region of interest" description="Disordered" evidence="1">
    <location>
        <begin position="827"/>
        <end position="965"/>
    </location>
</feature>
<evidence type="ECO:0000313" key="3">
    <source>
        <dbReference type="EnsemblMetazoa" id="XP_022671585"/>
    </source>
</evidence>